<organism evidence="1">
    <name type="scientific">Brachypodium distachyon</name>
    <name type="common">Purple false brome</name>
    <name type="synonym">Trachynia distachya</name>
    <dbReference type="NCBI Taxonomy" id="15368"/>
    <lineage>
        <taxon>Eukaryota</taxon>
        <taxon>Viridiplantae</taxon>
        <taxon>Streptophyta</taxon>
        <taxon>Embryophyta</taxon>
        <taxon>Tracheophyta</taxon>
        <taxon>Spermatophyta</taxon>
        <taxon>Magnoliopsida</taxon>
        <taxon>Liliopsida</taxon>
        <taxon>Poales</taxon>
        <taxon>Poaceae</taxon>
        <taxon>BOP clade</taxon>
        <taxon>Pooideae</taxon>
        <taxon>Stipodae</taxon>
        <taxon>Brachypodieae</taxon>
        <taxon>Brachypodium</taxon>
    </lineage>
</organism>
<evidence type="ECO:0000313" key="3">
    <source>
        <dbReference type="Proteomes" id="UP000008810"/>
    </source>
</evidence>
<proteinExistence type="predicted"/>
<dbReference type="InParanoid" id="A0A2K2CTC5"/>
<accession>A0A2K2CTC5</accession>
<gene>
    <name evidence="1" type="ORF">BRADI_4g39702v3</name>
</gene>
<name>A0A2K2CTC5_BRADI</name>
<evidence type="ECO:0000313" key="1">
    <source>
        <dbReference type="EMBL" id="PNT65282.1"/>
    </source>
</evidence>
<keyword evidence="3" id="KW-1185">Reference proteome</keyword>
<sequence length="80" mass="9499">MKGPREQEQETTSSINYTYINRHNRTKTKDLLQQVWISFIWSWIYFNTFSNQGMKHQTSSIYPLGSQARIYLLSPEAKLP</sequence>
<dbReference type="Proteomes" id="UP000008810">
    <property type="component" value="Chromosome 4"/>
</dbReference>
<reference evidence="2" key="3">
    <citation type="submission" date="2018-08" db="UniProtKB">
        <authorList>
            <consortium name="EnsemblPlants"/>
        </authorList>
    </citation>
    <scope>IDENTIFICATION</scope>
    <source>
        <strain evidence="2">cv. Bd21</strain>
    </source>
</reference>
<reference evidence="1 2" key="1">
    <citation type="journal article" date="2010" name="Nature">
        <title>Genome sequencing and analysis of the model grass Brachypodium distachyon.</title>
        <authorList>
            <consortium name="International Brachypodium Initiative"/>
        </authorList>
    </citation>
    <scope>NUCLEOTIDE SEQUENCE [LARGE SCALE GENOMIC DNA]</scope>
    <source>
        <strain evidence="1 2">Bd21</strain>
    </source>
</reference>
<dbReference type="Gramene" id="PNT65282">
    <property type="protein sequence ID" value="PNT65282"/>
    <property type="gene ID" value="BRADI_4g39702v3"/>
</dbReference>
<dbReference type="EnsemblPlants" id="PNT65282">
    <property type="protein sequence ID" value="PNT65282"/>
    <property type="gene ID" value="BRADI_4g39702v3"/>
</dbReference>
<protein>
    <submittedName>
        <fullName evidence="1 2">Uncharacterized protein</fullName>
    </submittedName>
</protein>
<dbReference type="AlphaFoldDB" id="A0A2K2CTC5"/>
<reference evidence="1" key="2">
    <citation type="submission" date="2017-06" db="EMBL/GenBank/DDBJ databases">
        <title>WGS assembly of Brachypodium distachyon.</title>
        <authorList>
            <consortium name="The International Brachypodium Initiative"/>
            <person name="Lucas S."/>
            <person name="Harmon-Smith M."/>
            <person name="Lail K."/>
            <person name="Tice H."/>
            <person name="Grimwood J."/>
            <person name="Bruce D."/>
            <person name="Barry K."/>
            <person name="Shu S."/>
            <person name="Lindquist E."/>
            <person name="Wang M."/>
            <person name="Pitluck S."/>
            <person name="Vogel J.P."/>
            <person name="Garvin D.F."/>
            <person name="Mockler T.C."/>
            <person name="Schmutz J."/>
            <person name="Rokhsar D."/>
            <person name="Bevan M.W."/>
        </authorList>
    </citation>
    <scope>NUCLEOTIDE SEQUENCE</scope>
    <source>
        <strain evidence="1">Bd21</strain>
    </source>
</reference>
<evidence type="ECO:0000313" key="2">
    <source>
        <dbReference type="EnsemblPlants" id="PNT65282"/>
    </source>
</evidence>
<dbReference type="EMBL" id="CM000883">
    <property type="protein sequence ID" value="PNT65282.1"/>
    <property type="molecule type" value="Genomic_DNA"/>
</dbReference>